<dbReference type="RefSeq" id="WP_141955292.1">
    <property type="nucleotide sequence ID" value="NZ_VFOZ01000001.1"/>
</dbReference>
<protein>
    <submittedName>
        <fullName evidence="3">Uncharacterized protein YndB with AHSA1/START domain</fullName>
    </submittedName>
</protein>
<evidence type="ECO:0000259" key="2">
    <source>
        <dbReference type="Pfam" id="PF08327"/>
    </source>
</evidence>
<comment type="similarity">
    <text evidence="1">Belongs to the AHA1 family.</text>
</comment>
<comment type="caution">
    <text evidence="3">The sequence shown here is derived from an EMBL/GenBank/DDBJ whole genome shotgun (WGS) entry which is preliminary data.</text>
</comment>
<name>A0A543CHN7_9ACTN</name>
<dbReference type="InterPro" id="IPR023393">
    <property type="entry name" value="START-like_dom_sf"/>
</dbReference>
<dbReference type="EMBL" id="VFOZ01000001">
    <property type="protein sequence ID" value="TQL96437.1"/>
    <property type="molecule type" value="Genomic_DNA"/>
</dbReference>
<dbReference type="InterPro" id="IPR013538">
    <property type="entry name" value="ASHA1/2-like_C"/>
</dbReference>
<organism evidence="3 4">
    <name type="scientific">Actinoallomurus bryophytorum</name>
    <dbReference type="NCBI Taxonomy" id="1490222"/>
    <lineage>
        <taxon>Bacteria</taxon>
        <taxon>Bacillati</taxon>
        <taxon>Actinomycetota</taxon>
        <taxon>Actinomycetes</taxon>
        <taxon>Streptosporangiales</taxon>
        <taxon>Thermomonosporaceae</taxon>
        <taxon>Actinoallomurus</taxon>
    </lineage>
</organism>
<evidence type="ECO:0000313" key="4">
    <source>
        <dbReference type="Proteomes" id="UP000316096"/>
    </source>
</evidence>
<gene>
    <name evidence="3" type="ORF">FB559_1965</name>
</gene>
<dbReference type="Proteomes" id="UP000316096">
    <property type="component" value="Unassembled WGS sequence"/>
</dbReference>
<dbReference type="SUPFAM" id="SSF55961">
    <property type="entry name" value="Bet v1-like"/>
    <property type="match status" value="1"/>
</dbReference>
<dbReference type="Gene3D" id="3.30.530.20">
    <property type="match status" value="1"/>
</dbReference>
<reference evidence="3 4" key="1">
    <citation type="submission" date="2019-06" db="EMBL/GenBank/DDBJ databases">
        <title>Sequencing the genomes of 1000 actinobacteria strains.</title>
        <authorList>
            <person name="Klenk H.-P."/>
        </authorList>
    </citation>
    <scope>NUCLEOTIDE SEQUENCE [LARGE SCALE GENOMIC DNA]</scope>
    <source>
        <strain evidence="3 4">DSM 102200</strain>
    </source>
</reference>
<dbReference type="AlphaFoldDB" id="A0A543CHN7"/>
<dbReference type="OrthoDB" id="9803476at2"/>
<keyword evidence="4" id="KW-1185">Reference proteome</keyword>
<proteinExistence type="inferred from homology"/>
<dbReference type="CDD" id="cd08900">
    <property type="entry name" value="SRPBCC_CalC_Aha1-like_7"/>
    <property type="match status" value="1"/>
</dbReference>
<sequence length="148" mass="16539">MTDHHVTHSTFTLERLYPAPPARVFAAWADPAAKARWFAAAGGEHELDFRVGGREVNRGRHGDGPLLKFEAHYQDIVQDERIVYSATLHSEQTLATVSLTTVELFQDDGGTRLVLTEQGTYLDGHEDPAWREQGTAGWLAALDTELRR</sequence>
<dbReference type="Pfam" id="PF08327">
    <property type="entry name" value="AHSA1"/>
    <property type="match status" value="1"/>
</dbReference>
<evidence type="ECO:0000256" key="1">
    <source>
        <dbReference type="ARBA" id="ARBA00006817"/>
    </source>
</evidence>
<accession>A0A543CHN7</accession>
<feature type="domain" description="Activator of Hsp90 ATPase homologue 1/2-like C-terminal" evidence="2">
    <location>
        <begin position="19"/>
        <end position="144"/>
    </location>
</feature>
<evidence type="ECO:0000313" key="3">
    <source>
        <dbReference type="EMBL" id="TQL96437.1"/>
    </source>
</evidence>